<feature type="chain" id="PRO_5004732781" evidence="1">
    <location>
        <begin position="24"/>
        <end position="132"/>
    </location>
</feature>
<keyword evidence="1" id="KW-0732">Signal</keyword>
<accession>V5B114</accession>
<dbReference type="STRING" id="1116472.MGMO_175c00070"/>
<dbReference type="eggNOG" id="ENOG50330T2">
    <property type="taxonomic scope" value="Bacteria"/>
</dbReference>
<dbReference type="AlphaFoldDB" id="V5B114"/>
<dbReference type="Proteomes" id="UP000017842">
    <property type="component" value="Unassembled WGS sequence"/>
</dbReference>
<proteinExistence type="predicted"/>
<evidence type="ECO:0000313" key="3">
    <source>
        <dbReference type="EMBL" id="ESS66870.1"/>
    </source>
</evidence>
<dbReference type="EMBL" id="AYLO01000160">
    <property type="protein sequence ID" value="ESS66870.1"/>
    <property type="molecule type" value="Genomic_DNA"/>
</dbReference>
<feature type="signal peptide" evidence="1">
    <location>
        <begin position="1"/>
        <end position="23"/>
    </location>
</feature>
<keyword evidence="4" id="KW-1185">Reference proteome</keyword>
<evidence type="ECO:0000313" key="4">
    <source>
        <dbReference type="Proteomes" id="UP000017842"/>
    </source>
</evidence>
<dbReference type="RefSeq" id="WP_023496514.1">
    <property type="nucleotide sequence ID" value="NZ_AYLO01000160.1"/>
</dbReference>
<gene>
    <name evidence="3" type="ORF">MGMO_175c00070</name>
</gene>
<name>V5B114_9GAMM</name>
<sequence>MKTIKVSMVIASALILSACYSQGGYQPTVDTYNDPNAYRLNQDAAECKQLAQQSAGGSTVKETAIGAGVGGLVGAAGGAVVGAFAGNPGMGAAIGAAAGGLGGAAKQGFTAEDRFRNAYNQCMSGRGHKVIR</sequence>
<evidence type="ECO:0000259" key="2">
    <source>
        <dbReference type="Pfam" id="PF13436"/>
    </source>
</evidence>
<dbReference type="PROSITE" id="PS51257">
    <property type="entry name" value="PROKAR_LIPOPROTEIN"/>
    <property type="match status" value="1"/>
</dbReference>
<dbReference type="PATRIC" id="fig|1116472.3.peg.3916"/>
<dbReference type="InterPro" id="IPR025693">
    <property type="entry name" value="Gly-zipper_OmpA-like_dom"/>
</dbReference>
<comment type="caution">
    <text evidence="3">The sequence shown here is derived from an EMBL/GenBank/DDBJ whole genome shotgun (WGS) entry which is preliminary data.</text>
</comment>
<reference evidence="3 4" key="1">
    <citation type="journal article" date="2013" name="Genome Announc.">
        <title>Draft Genome Sequence of the Methanotrophic Gammaproteobacterium Methyloglobulus morosus DSM 22980 Strain KoM1.</title>
        <authorList>
            <person name="Poehlein A."/>
            <person name="Deutzmann J.S."/>
            <person name="Daniel R."/>
            <person name="Simeonova D.D."/>
        </authorList>
    </citation>
    <scope>NUCLEOTIDE SEQUENCE [LARGE SCALE GENOMIC DNA]</scope>
    <source>
        <strain evidence="3 4">KoM1</strain>
    </source>
</reference>
<dbReference type="OrthoDB" id="5569640at2"/>
<evidence type="ECO:0000256" key="1">
    <source>
        <dbReference type="SAM" id="SignalP"/>
    </source>
</evidence>
<feature type="domain" description="Glycine-zipper-containing OmpA-like membrane" evidence="2">
    <location>
        <begin position="65"/>
        <end position="107"/>
    </location>
</feature>
<protein>
    <submittedName>
        <fullName evidence="3">Putative membrane protein</fullName>
    </submittedName>
</protein>
<dbReference type="Pfam" id="PF13436">
    <property type="entry name" value="Gly-zipper_OmpA"/>
    <property type="match status" value="1"/>
</dbReference>
<organism evidence="3 4">
    <name type="scientific">Methyloglobulus morosus KoM1</name>
    <dbReference type="NCBI Taxonomy" id="1116472"/>
    <lineage>
        <taxon>Bacteria</taxon>
        <taxon>Pseudomonadati</taxon>
        <taxon>Pseudomonadota</taxon>
        <taxon>Gammaproteobacteria</taxon>
        <taxon>Methylococcales</taxon>
        <taxon>Methylococcaceae</taxon>
        <taxon>Methyloglobulus</taxon>
    </lineage>
</organism>